<protein>
    <submittedName>
        <fullName evidence="2">Uncharacterized protein</fullName>
    </submittedName>
</protein>
<dbReference type="EMBL" id="CAXITT010000061">
    <property type="protein sequence ID" value="CAL1530040.1"/>
    <property type="molecule type" value="Genomic_DNA"/>
</dbReference>
<proteinExistence type="predicted"/>
<feature type="transmembrane region" description="Helical" evidence="1">
    <location>
        <begin position="17"/>
        <end position="37"/>
    </location>
</feature>
<dbReference type="AlphaFoldDB" id="A0AAV2HA17"/>
<accession>A0AAV2HA17</accession>
<gene>
    <name evidence="2" type="ORF">GSLYS_00004173001</name>
</gene>
<keyword evidence="3" id="KW-1185">Reference proteome</keyword>
<keyword evidence="1" id="KW-1133">Transmembrane helix</keyword>
<evidence type="ECO:0000313" key="3">
    <source>
        <dbReference type="Proteomes" id="UP001497497"/>
    </source>
</evidence>
<comment type="caution">
    <text evidence="2">The sequence shown here is derived from an EMBL/GenBank/DDBJ whole genome shotgun (WGS) entry which is preliminary data.</text>
</comment>
<keyword evidence="1" id="KW-0812">Transmembrane</keyword>
<keyword evidence="1" id="KW-0472">Membrane</keyword>
<reference evidence="2 3" key="1">
    <citation type="submission" date="2024-04" db="EMBL/GenBank/DDBJ databases">
        <authorList>
            <consortium name="Genoscope - CEA"/>
            <person name="William W."/>
        </authorList>
    </citation>
    <scope>NUCLEOTIDE SEQUENCE [LARGE SCALE GENOMIC DNA]</scope>
</reference>
<organism evidence="2 3">
    <name type="scientific">Lymnaea stagnalis</name>
    <name type="common">Great pond snail</name>
    <name type="synonym">Helix stagnalis</name>
    <dbReference type="NCBI Taxonomy" id="6523"/>
    <lineage>
        <taxon>Eukaryota</taxon>
        <taxon>Metazoa</taxon>
        <taxon>Spiralia</taxon>
        <taxon>Lophotrochozoa</taxon>
        <taxon>Mollusca</taxon>
        <taxon>Gastropoda</taxon>
        <taxon>Heterobranchia</taxon>
        <taxon>Euthyneura</taxon>
        <taxon>Panpulmonata</taxon>
        <taxon>Hygrophila</taxon>
        <taxon>Lymnaeoidea</taxon>
        <taxon>Lymnaeidae</taxon>
        <taxon>Lymnaea</taxon>
    </lineage>
</organism>
<evidence type="ECO:0000313" key="2">
    <source>
        <dbReference type="EMBL" id="CAL1530040.1"/>
    </source>
</evidence>
<sequence length="177" mass="20393">MSLVKLTCHENNNMKDIYIYTYNIIINVMVKYFMLMIKIALTEHPNSECVGEICMSMISISITRHPNTDPWYEIIKHYHLTLSEAGLDKEHHVYVKFPNRGEAILIPVGCTDTHGNDLSIDEITSNLFSDRGIPNPDQYRMEITARDGHVIQAGGKERCTDYIQYFASDICITYVRK</sequence>
<name>A0AAV2HA17_LYMST</name>
<dbReference type="Proteomes" id="UP001497497">
    <property type="component" value="Unassembled WGS sequence"/>
</dbReference>
<evidence type="ECO:0000256" key="1">
    <source>
        <dbReference type="SAM" id="Phobius"/>
    </source>
</evidence>